<organism evidence="10 11">
    <name type="scientific">Thermomonas hydrothermalis</name>
    <dbReference type="NCBI Taxonomy" id="213588"/>
    <lineage>
        <taxon>Bacteria</taxon>
        <taxon>Pseudomonadati</taxon>
        <taxon>Pseudomonadota</taxon>
        <taxon>Gammaproteobacteria</taxon>
        <taxon>Lysobacterales</taxon>
        <taxon>Lysobacteraceae</taxon>
        <taxon>Thermomonas</taxon>
    </lineage>
</organism>
<reference evidence="11" key="1">
    <citation type="submission" date="2016-11" db="EMBL/GenBank/DDBJ databases">
        <authorList>
            <person name="Varghese N."/>
            <person name="Submissions S."/>
        </authorList>
    </citation>
    <scope>NUCLEOTIDE SEQUENCE [LARGE SCALE GENOMIC DNA]</scope>
    <source>
        <strain evidence="11">DSM 14834</strain>
    </source>
</reference>
<evidence type="ECO:0000256" key="8">
    <source>
        <dbReference type="SAM" id="Phobius"/>
    </source>
</evidence>
<evidence type="ECO:0000256" key="1">
    <source>
        <dbReference type="ARBA" id="ARBA00004651"/>
    </source>
</evidence>
<keyword evidence="5 8" id="KW-0812">Transmembrane</keyword>
<feature type="transmembrane region" description="Helical" evidence="8">
    <location>
        <begin position="127"/>
        <end position="154"/>
    </location>
</feature>
<evidence type="ECO:0000256" key="2">
    <source>
        <dbReference type="ARBA" id="ARBA00022475"/>
    </source>
</evidence>
<protein>
    <submittedName>
        <fullName evidence="10">4-amino-4-deoxy-L-arabinose transferase</fullName>
    </submittedName>
</protein>
<accession>A0A1M4ZD39</accession>
<evidence type="ECO:0000256" key="4">
    <source>
        <dbReference type="ARBA" id="ARBA00022679"/>
    </source>
</evidence>
<feature type="transmembrane region" description="Helical" evidence="8">
    <location>
        <begin position="295"/>
        <end position="312"/>
    </location>
</feature>
<keyword evidence="3" id="KW-0328">Glycosyltransferase</keyword>
<evidence type="ECO:0000259" key="9">
    <source>
        <dbReference type="Pfam" id="PF13231"/>
    </source>
</evidence>
<feature type="transmembrane region" description="Helical" evidence="8">
    <location>
        <begin position="262"/>
        <end position="283"/>
    </location>
</feature>
<evidence type="ECO:0000256" key="6">
    <source>
        <dbReference type="ARBA" id="ARBA00022989"/>
    </source>
</evidence>
<keyword evidence="7 8" id="KW-0472">Membrane</keyword>
<keyword evidence="6 8" id="KW-1133">Transmembrane helix</keyword>
<feature type="transmembrane region" description="Helical" evidence="8">
    <location>
        <begin position="213"/>
        <end position="234"/>
    </location>
</feature>
<gene>
    <name evidence="10" type="ORF">SAMN02745204_01914</name>
</gene>
<feature type="transmembrane region" description="Helical" evidence="8">
    <location>
        <begin position="343"/>
        <end position="362"/>
    </location>
</feature>
<feature type="transmembrane region" description="Helical" evidence="8">
    <location>
        <begin position="166"/>
        <end position="193"/>
    </location>
</feature>
<proteinExistence type="predicted"/>
<dbReference type="AlphaFoldDB" id="A0A1M4ZD39"/>
<feature type="domain" description="Glycosyltransferase RgtA/B/C/D-like" evidence="9">
    <location>
        <begin position="65"/>
        <end position="221"/>
    </location>
</feature>
<feature type="transmembrane region" description="Helical" evidence="8">
    <location>
        <begin position="85"/>
        <end position="106"/>
    </location>
</feature>
<keyword evidence="4 10" id="KW-0808">Transferase</keyword>
<dbReference type="Proteomes" id="UP000242857">
    <property type="component" value="Unassembled WGS sequence"/>
</dbReference>
<keyword evidence="11" id="KW-1185">Reference proteome</keyword>
<dbReference type="GO" id="GO:0016763">
    <property type="term" value="F:pentosyltransferase activity"/>
    <property type="evidence" value="ECO:0007669"/>
    <property type="project" value="TreeGrafter"/>
</dbReference>
<evidence type="ECO:0000256" key="5">
    <source>
        <dbReference type="ARBA" id="ARBA00022692"/>
    </source>
</evidence>
<dbReference type="InterPro" id="IPR050297">
    <property type="entry name" value="LipidA_mod_glycosyltrf_83"/>
</dbReference>
<evidence type="ECO:0000313" key="11">
    <source>
        <dbReference type="Proteomes" id="UP000242857"/>
    </source>
</evidence>
<feature type="transmembrane region" description="Helical" evidence="8">
    <location>
        <begin position="396"/>
        <end position="416"/>
    </location>
</feature>
<feature type="transmembrane region" description="Helical" evidence="8">
    <location>
        <begin position="318"/>
        <end position="336"/>
    </location>
</feature>
<dbReference type="PANTHER" id="PTHR33908">
    <property type="entry name" value="MANNOSYLTRANSFERASE YKCB-RELATED"/>
    <property type="match status" value="1"/>
</dbReference>
<dbReference type="InterPro" id="IPR038731">
    <property type="entry name" value="RgtA/B/C-like"/>
</dbReference>
<dbReference type="PANTHER" id="PTHR33908:SF11">
    <property type="entry name" value="MEMBRANE PROTEIN"/>
    <property type="match status" value="1"/>
</dbReference>
<dbReference type="GO" id="GO:0005886">
    <property type="term" value="C:plasma membrane"/>
    <property type="evidence" value="ECO:0007669"/>
    <property type="project" value="UniProtKB-SubCell"/>
</dbReference>
<name>A0A1M4ZD39_9GAMM</name>
<evidence type="ECO:0000256" key="3">
    <source>
        <dbReference type="ARBA" id="ARBA00022676"/>
    </source>
</evidence>
<dbReference type="EMBL" id="FQUK01000035">
    <property type="protein sequence ID" value="SHF15969.1"/>
    <property type="molecule type" value="Genomic_DNA"/>
</dbReference>
<dbReference type="RefSeq" id="WP_072756349.1">
    <property type="nucleotide sequence ID" value="NZ_FQUK01000035.1"/>
</dbReference>
<dbReference type="GO" id="GO:0009103">
    <property type="term" value="P:lipopolysaccharide biosynthetic process"/>
    <property type="evidence" value="ECO:0007669"/>
    <property type="project" value="UniProtKB-ARBA"/>
</dbReference>
<dbReference type="STRING" id="213588.SAMN02745204_01914"/>
<feature type="transmembrane region" description="Helical" evidence="8">
    <location>
        <begin position="12"/>
        <end position="30"/>
    </location>
</feature>
<comment type="subcellular location">
    <subcellularLocation>
        <location evidence="1">Cell membrane</location>
        <topology evidence="1">Multi-pass membrane protein</topology>
    </subcellularLocation>
</comment>
<feature type="transmembrane region" description="Helical" evidence="8">
    <location>
        <begin position="368"/>
        <end position="389"/>
    </location>
</feature>
<sequence length="535" mass="59467">MTSLRDDLRILWAPLLAWAAVALLSIFLHGPLPLYSTRTLAVAWEMWDRGSWLVPLFNGAPYSHKTPLLPWLLHAGWVLGGVNDIWPRLLMVLLGTLVIAQSGLLARRLFPQQPPLATLTAWAMAGLWYFFLFSLQLMYELLLAATVLGGLLALCRREQQDWRPNWPGFALAVGLGLLAKGPVVLLHLGVPLLTARLWHPAARAAGSRFARHAALAVLAGIGLFALWLVPALVLGDPEYRQALLVTQTAGRIKDSFDHAEPAWWYFPILLVLLAPWWWSSWWWRQLPALWRDPALRLPWAWLLGVLLAFSLISGKQAYYLLPDFPAIALLLAAAAWRRPRLDAVPALVVLVLGAALIAARQLPWPLPAAVLATAPLAGGVLVLIALALWRWRTLPAQALGLLLAVATVHAAATPLIRQQYDLTPTAKRLAQAAQAGKPLAFLGVYQLQFHFAGRLHRPVAALDEADARVWARTHPDGLLVVEAQTPARAGAPQPLFQQPWRMRWLQVWPAATWLRLPEQQRPLPPSAHSLRYQPR</sequence>
<evidence type="ECO:0000313" key="10">
    <source>
        <dbReference type="EMBL" id="SHF15969.1"/>
    </source>
</evidence>
<evidence type="ECO:0000256" key="7">
    <source>
        <dbReference type="ARBA" id="ARBA00023136"/>
    </source>
</evidence>
<keyword evidence="2" id="KW-1003">Cell membrane</keyword>
<dbReference type="Pfam" id="PF13231">
    <property type="entry name" value="PMT_2"/>
    <property type="match status" value="1"/>
</dbReference>